<feature type="domain" description="EamA" evidence="7">
    <location>
        <begin position="162"/>
        <end position="292"/>
    </location>
</feature>
<comment type="similarity">
    <text evidence="2">Belongs to the EamA transporter family.</text>
</comment>
<name>A0A933W981_UNCEI</name>
<protein>
    <submittedName>
        <fullName evidence="8">EamA family transporter</fullName>
    </submittedName>
</protein>
<evidence type="ECO:0000256" key="3">
    <source>
        <dbReference type="ARBA" id="ARBA00022692"/>
    </source>
</evidence>
<feature type="transmembrane region" description="Helical" evidence="6">
    <location>
        <begin position="102"/>
        <end position="119"/>
    </location>
</feature>
<dbReference type="EMBL" id="JACRIW010000012">
    <property type="protein sequence ID" value="MBI5168104.1"/>
    <property type="molecule type" value="Genomic_DNA"/>
</dbReference>
<organism evidence="8 9">
    <name type="scientific">Eiseniibacteriota bacterium</name>
    <dbReference type="NCBI Taxonomy" id="2212470"/>
    <lineage>
        <taxon>Bacteria</taxon>
        <taxon>Candidatus Eiseniibacteriota</taxon>
    </lineage>
</organism>
<evidence type="ECO:0000256" key="6">
    <source>
        <dbReference type="SAM" id="Phobius"/>
    </source>
</evidence>
<evidence type="ECO:0000313" key="8">
    <source>
        <dbReference type="EMBL" id="MBI5168104.1"/>
    </source>
</evidence>
<dbReference type="Pfam" id="PF00892">
    <property type="entry name" value="EamA"/>
    <property type="match status" value="2"/>
</dbReference>
<reference evidence="8" key="1">
    <citation type="submission" date="2020-07" db="EMBL/GenBank/DDBJ databases">
        <title>Huge and variable diversity of episymbiotic CPR bacteria and DPANN archaea in groundwater ecosystems.</title>
        <authorList>
            <person name="He C.Y."/>
            <person name="Keren R."/>
            <person name="Whittaker M."/>
            <person name="Farag I.F."/>
            <person name="Doudna J."/>
            <person name="Cate J.H.D."/>
            <person name="Banfield J.F."/>
        </authorList>
    </citation>
    <scope>NUCLEOTIDE SEQUENCE</scope>
    <source>
        <strain evidence="8">NC_groundwater_1813_Pr3_B-0.1um_71_17</strain>
    </source>
</reference>
<feature type="transmembrane region" description="Helical" evidence="6">
    <location>
        <begin position="131"/>
        <end position="151"/>
    </location>
</feature>
<comment type="subcellular location">
    <subcellularLocation>
        <location evidence="1">Membrane</location>
        <topology evidence="1">Multi-pass membrane protein</topology>
    </subcellularLocation>
</comment>
<feature type="transmembrane region" description="Helical" evidence="6">
    <location>
        <begin position="157"/>
        <end position="177"/>
    </location>
</feature>
<evidence type="ECO:0000259" key="7">
    <source>
        <dbReference type="Pfam" id="PF00892"/>
    </source>
</evidence>
<feature type="transmembrane region" description="Helical" evidence="6">
    <location>
        <begin position="77"/>
        <end position="96"/>
    </location>
</feature>
<dbReference type="SUPFAM" id="SSF103481">
    <property type="entry name" value="Multidrug resistance efflux transporter EmrE"/>
    <property type="match status" value="2"/>
</dbReference>
<feature type="transmembrane region" description="Helical" evidence="6">
    <location>
        <begin position="249"/>
        <end position="268"/>
    </location>
</feature>
<dbReference type="Proteomes" id="UP000696931">
    <property type="component" value="Unassembled WGS sequence"/>
</dbReference>
<gene>
    <name evidence="8" type="ORF">HZA61_01310</name>
</gene>
<dbReference type="InterPro" id="IPR000620">
    <property type="entry name" value="EamA_dom"/>
</dbReference>
<evidence type="ECO:0000256" key="5">
    <source>
        <dbReference type="ARBA" id="ARBA00023136"/>
    </source>
</evidence>
<proteinExistence type="inferred from homology"/>
<evidence type="ECO:0000256" key="2">
    <source>
        <dbReference type="ARBA" id="ARBA00007362"/>
    </source>
</evidence>
<keyword evidence="5 6" id="KW-0472">Membrane</keyword>
<dbReference type="PANTHER" id="PTHR32322:SF2">
    <property type="entry name" value="EAMA DOMAIN-CONTAINING PROTEIN"/>
    <property type="match status" value="1"/>
</dbReference>
<feature type="transmembrane region" description="Helical" evidence="6">
    <location>
        <begin position="189"/>
        <end position="207"/>
    </location>
</feature>
<dbReference type="InterPro" id="IPR050638">
    <property type="entry name" value="AA-Vitamin_Transporters"/>
</dbReference>
<comment type="caution">
    <text evidence="8">The sequence shown here is derived from an EMBL/GenBank/DDBJ whole genome shotgun (WGS) entry which is preliminary data.</text>
</comment>
<sequence length="302" mass="31263">MSDTPNAAPRASTLAGLAAFSGIVLIWGSTFLVIRIGNDSLSPVWAATLRLSAASAILLAIALLTKQPWPKGRALEAAVWFGVVDFGVSLPLLYWGEMSVPSSIAAIFYASIPLTTALLARAMGLERIRPLGLLGAIIGLGGVIVLFAAELRGAMPLVPLGAVLLGALTAALAGVLLKRGTPSSPITTNAVAHAAGIPFCLVASFALRETHALPATASGWFSLTYLTLVGSIGAFVLFAWLVQRWRVTATSFLAVLTPVLGAFLGATVRHERLATTTIVGAVVVVSGVIIANVADRALHKTR</sequence>
<feature type="transmembrane region" description="Helical" evidence="6">
    <location>
        <begin position="219"/>
        <end position="242"/>
    </location>
</feature>
<keyword evidence="3 6" id="KW-0812">Transmembrane</keyword>
<evidence type="ECO:0000313" key="9">
    <source>
        <dbReference type="Proteomes" id="UP000696931"/>
    </source>
</evidence>
<dbReference type="PANTHER" id="PTHR32322">
    <property type="entry name" value="INNER MEMBRANE TRANSPORTER"/>
    <property type="match status" value="1"/>
</dbReference>
<evidence type="ECO:0000256" key="1">
    <source>
        <dbReference type="ARBA" id="ARBA00004141"/>
    </source>
</evidence>
<dbReference type="InterPro" id="IPR037185">
    <property type="entry name" value="EmrE-like"/>
</dbReference>
<accession>A0A933W981</accession>
<feature type="domain" description="EamA" evidence="7">
    <location>
        <begin position="16"/>
        <end position="147"/>
    </location>
</feature>
<dbReference type="AlphaFoldDB" id="A0A933W981"/>
<keyword evidence="4 6" id="KW-1133">Transmembrane helix</keyword>
<dbReference type="GO" id="GO:0016020">
    <property type="term" value="C:membrane"/>
    <property type="evidence" value="ECO:0007669"/>
    <property type="project" value="UniProtKB-SubCell"/>
</dbReference>
<feature type="transmembrane region" description="Helical" evidence="6">
    <location>
        <begin position="12"/>
        <end position="37"/>
    </location>
</feature>
<feature type="transmembrane region" description="Helical" evidence="6">
    <location>
        <begin position="43"/>
        <end position="65"/>
    </location>
</feature>
<evidence type="ECO:0000256" key="4">
    <source>
        <dbReference type="ARBA" id="ARBA00022989"/>
    </source>
</evidence>
<feature type="transmembrane region" description="Helical" evidence="6">
    <location>
        <begin position="274"/>
        <end position="294"/>
    </location>
</feature>